<feature type="region of interest" description="Disordered" evidence="8">
    <location>
        <begin position="206"/>
        <end position="240"/>
    </location>
</feature>
<comment type="caution">
    <text evidence="10">The sequence shown here is derived from an EMBL/GenBank/DDBJ whole genome shotgun (WGS) entry which is preliminary data.</text>
</comment>
<sequence length="1089" mass="125029">MNSNNNNAIGNISTPNSNGSNTPSPHQQQQQQQQQQMMMQQQQQQMDMGMGMLQQMDESQRTVRLSTVIHRLVEQSYNRLIELSVNLVNQSDLDKKKQLSDYFEETRERFVRLLVIIKWSKHLNTLNKANEIMELLNQQDIYLRDTADLLIMTKEGMINSRAPQRQTETEQHHCVQAVSERYTKGVSTADCHRQWHCTYSGGRRVRGDTHPGGCRRVDAMDHSRPPNLRAETARNRSTTHQSGDYFVIKSKLELLTSQTYNTFTRNQLLQQQQLQQQQQQQQQQNQQQQQQLIQSSTNSNIRAIYGRDASITIFYWIPDDIIMTASSNLDPNIHTNIKIYLHDESELIVNHTPIIKHPTTENYLRIFKLNVEEILLRAINLHSFHRANILFQHLIDSNQEYQQFAELIRNVALDGSDSSDGGNGNNAKYNGNDSARNNNSSSCNGKQNKDDTNINVNNETLPTVLKVNLYGSNELIVSINSHNGKYIISPNHLLSNDLQIQMEYRLNKNYQEITNIVNQLKLKSLLSCFEESSLFLKLECFYKIPLTLDLFADNNYICIRLPKDRDIYYLIITVNITTFQPSFHLATIKSNSQSSIMQHSSTSKIESNSLNQFISMLDDYVMLKKDNNKNKDNLKMIKKNKNKQIKADNNDNKEVGKDGHFQYHRYLLELLTRVVNTTKKRISVRSAIEVLTSHDQTFKHDTNLDIITFFHSTPNPFIQVADQTMTLSLAKDNNTCTITFNESNLHQHYQFTPPIITNPTNPPHYHFEDGQWSFTYNTSIDWLKEFKNDLFIINKTIQLSVVINHFFNSIAKPEITNYLQIQAFKPMEIELSCSKTSASRSTIKIFIDRTHRKYSIDYQPHPNPFLSLLERQLNEIPIANTITSTTYNHLTNLNHITSINNSIEQLFKSIVITNDIIYSIHSIITSDTPQYFLPLEIMIIPRSTTQLRLVYKNTYGIDIRAISAEHCSVEDAFYSMQAVGSISISKHFQSVLKPELPTMSFKFETESVIYQIAVRDFSTFELDTFSSKCGDARAPAALYLFATSIVGHVDRLRGTEIPTSSSSSSSSSSSIPTTTLTSSNSTTSTTNKQ</sequence>
<comment type="similarity">
    <text evidence="2 7">Belongs to the Mediator complex subunit 14 family.</text>
</comment>
<dbReference type="GO" id="GO:0006357">
    <property type="term" value="P:regulation of transcription by RNA polymerase II"/>
    <property type="evidence" value="ECO:0007669"/>
    <property type="project" value="InterPro"/>
</dbReference>
<feature type="compositionally biased region" description="Basic and acidic residues" evidence="8">
    <location>
        <begin position="206"/>
        <end position="224"/>
    </location>
</feature>
<feature type="region of interest" description="Disordered" evidence="8">
    <location>
        <begin position="415"/>
        <end position="455"/>
    </location>
</feature>
<evidence type="ECO:0000256" key="2">
    <source>
        <dbReference type="ARBA" id="ARBA00007813"/>
    </source>
</evidence>
<accession>D3B7P2</accession>
<name>D3B7P2_HETP5</name>
<dbReference type="InterPro" id="IPR013947">
    <property type="entry name" value="Mediator_Med14"/>
</dbReference>
<comment type="function">
    <text evidence="7">Component of the Mediator complex, a coactivator involved in the regulated transcription of nearly all RNA polymerase II-dependent genes. Mediator functions as a bridge to convey information from gene-specific regulatory proteins to the basal RNA polymerase II transcription machinery. Mediator is recruited to promoters by direct interactions with regulatory proteins and serves as a scaffold for the assembly of a functional preinitiation complex with RNA polymerase II and the general transcription factors.</text>
</comment>
<dbReference type="GO" id="GO:0070847">
    <property type="term" value="C:core mediator complex"/>
    <property type="evidence" value="ECO:0007669"/>
    <property type="project" value="TreeGrafter"/>
</dbReference>
<dbReference type="GO" id="GO:0003712">
    <property type="term" value="F:transcription coregulator activity"/>
    <property type="evidence" value="ECO:0007669"/>
    <property type="project" value="UniProtKB-UniRule"/>
</dbReference>
<proteinExistence type="inferred from homology"/>
<feature type="compositionally biased region" description="Polar residues" evidence="8">
    <location>
        <begin position="433"/>
        <end position="446"/>
    </location>
</feature>
<dbReference type="PANTHER" id="PTHR12809:SF2">
    <property type="entry name" value="MEDIATOR OF RNA POLYMERASE II TRANSCRIPTION SUBUNIT 14"/>
    <property type="match status" value="1"/>
</dbReference>
<evidence type="ECO:0000256" key="8">
    <source>
        <dbReference type="SAM" id="MobiDB-lite"/>
    </source>
</evidence>
<keyword evidence="6 7" id="KW-0539">Nucleus</keyword>
<evidence type="ECO:0000256" key="4">
    <source>
        <dbReference type="ARBA" id="ARBA00023159"/>
    </source>
</evidence>
<dbReference type="EMBL" id="ADBJ01000018">
    <property type="protein sequence ID" value="EFA82785.1"/>
    <property type="molecule type" value="Genomic_DNA"/>
</dbReference>
<feature type="region of interest" description="Disordered" evidence="8">
    <location>
        <begin position="1056"/>
        <end position="1089"/>
    </location>
</feature>
<dbReference type="Proteomes" id="UP000001396">
    <property type="component" value="Unassembled WGS sequence"/>
</dbReference>
<evidence type="ECO:0000259" key="9">
    <source>
        <dbReference type="Pfam" id="PF08638"/>
    </source>
</evidence>
<reference evidence="10 11" key="1">
    <citation type="journal article" date="2011" name="Genome Res.">
        <title>Phylogeny-wide analysis of social amoeba genomes highlights ancient origins for complex intercellular communication.</title>
        <authorList>
            <person name="Heidel A.J."/>
            <person name="Lawal H.M."/>
            <person name="Felder M."/>
            <person name="Schilde C."/>
            <person name="Helps N.R."/>
            <person name="Tunggal B."/>
            <person name="Rivero F."/>
            <person name="John U."/>
            <person name="Schleicher M."/>
            <person name="Eichinger L."/>
            <person name="Platzer M."/>
            <person name="Noegel A.A."/>
            <person name="Schaap P."/>
            <person name="Gloeckner G."/>
        </authorList>
    </citation>
    <scope>NUCLEOTIDE SEQUENCE [LARGE SCALE GENOMIC DNA]</scope>
    <source>
        <strain evidence="11">ATCC 26659 / Pp 5 / PN500</strain>
    </source>
</reference>
<keyword evidence="3 7" id="KW-0805">Transcription regulation</keyword>
<keyword evidence="5 7" id="KW-0804">Transcription</keyword>
<dbReference type="PANTHER" id="PTHR12809">
    <property type="entry name" value="MEDIATOR COMPLEX SUBUNIT"/>
    <property type="match status" value="1"/>
</dbReference>
<dbReference type="AlphaFoldDB" id="D3B7P2"/>
<evidence type="ECO:0000256" key="5">
    <source>
        <dbReference type="ARBA" id="ARBA00023163"/>
    </source>
</evidence>
<dbReference type="InParanoid" id="D3B7P2"/>
<keyword evidence="4 7" id="KW-0010">Activator</keyword>
<evidence type="ECO:0000256" key="6">
    <source>
        <dbReference type="ARBA" id="ARBA00023242"/>
    </source>
</evidence>
<dbReference type="GeneID" id="31359967"/>
<comment type="subcellular location">
    <subcellularLocation>
        <location evidence="1 7">Nucleus</location>
    </subcellularLocation>
</comment>
<evidence type="ECO:0000313" key="11">
    <source>
        <dbReference type="Proteomes" id="UP000001396"/>
    </source>
</evidence>
<organism evidence="10 11">
    <name type="scientific">Heterostelium pallidum (strain ATCC 26659 / Pp 5 / PN500)</name>
    <name type="common">Cellular slime mold</name>
    <name type="synonym">Polysphondylium pallidum</name>
    <dbReference type="NCBI Taxonomy" id="670386"/>
    <lineage>
        <taxon>Eukaryota</taxon>
        <taxon>Amoebozoa</taxon>
        <taxon>Evosea</taxon>
        <taxon>Eumycetozoa</taxon>
        <taxon>Dictyostelia</taxon>
        <taxon>Acytosteliales</taxon>
        <taxon>Acytosteliaceae</taxon>
        <taxon>Heterostelium</taxon>
    </lineage>
</organism>
<dbReference type="RefSeq" id="XP_020434902.1">
    <property type="nucleotide sequence ID" value="XM_020575382.1"/>
</dbReference>
<evidence type="ECO:0000313" key="10">
    <source>
        <dbReference type="EMBL" id="EFA82785.1"/>
    </source>
</evidence>
<keyword evidence="11" id="KW-1185">Reference proteome</keyword>
<feature type="domain" description="Mediator complex subunit MED14 N-terminal" evidence="9">
    <location>
        <begin position="62"/>
        <end position="165"/>
    </location>
</feature>
<feature type="region of interest" description="Disordered" evidence="8">
    <location>
        <begin position="1"/>
        <end position="46"/>
    </location>
</feature>
<feature type="compositionally biased region" description="Low complexity" evidence="8">
    <location>
        <begin position="415"/>
        <end position="432"/>
    </location>
</feature>
<protein>
    <recommendedName>
        <fullName evidence="7">Mediator of RNA polymerase II transcription subunit 14</fullName>
    </recommendedName>
    <alternativeName>
        <fullName evidence="7">Mediator complex subunit 14</fullName>
    </alternativeName>
</protein>
<dbReference type="Pfam" id="PF08638">
    <property type="entry name" value="Med14"/>
    <property type="match status" value="1"/>
</dbReference>
<feature type="compositionally biased region" description="Low complexity" evidence="8">
    <location>
        <begin position="1059"/>
        <end position="1089"/>
    </location>
</feature>
<dbReference type="InterPro" id="IPR055122">
    <property type="entry name" value="Med14_N"/>
</dbReference>
<comment type="subunit">
    <text evidence="7">Component of the Mediator complex.</text>
</comment>
<dbReference type="STRING" id="670386.D3B7P2"/>
<evidence type="ECO:0000256" key="3">
    <source>
        <dbReference type="ARBA" id="ARBA00023015"/>
    </source>
</evidence>
<dbReference type="GO" id="GO:0016592">
    <property type="term" value="C:mediator complex"/>
    <property type="evidence" value="ECO:0007669"/>
    <property type="project" value="UniProtKB-UniRule"/>
</dbReference>
<evidence type="ECO:0000256" key="1">
    <source>
        <dbReference type="ARBA" id="ARBA00004123"/>
    </source>
</evidence>
<evidence type="ECO:0000256" key="7">
    <source>
        <dbReference type="RuleBase" id="RU365082"/>
    </source>
</evidence>
<gene>
    <name evidence="10" type="ORF">PPL_04480</name>
</gene>